<feature type="active site" description="Proton donor" evidence="3">
    <location>
        <position position="88"/>
    </location>
</feature>
<dbReference type="Proteomes" id="UP000315060">
    <property type="component" value="Unassembled WGS sequence"/>
</dbReference>
<evidence type="ECO:0000313" key="52">
    <source>
        <dbReference type="Proteomes" id="UP000490982"/>
    </source>
</evidence>
<dbReference type="Proteomes" id="UP000312530">
    <property type="component" value="Unassembled WGS sequence"/>
</dbReference>
<dbReference type="SUPFAM" id="SSF143011">
    <property type="entry name" value="RelE-like"/>
    <property type="match status" value="1"/>
</dbReference>
<evidence type="ECO:0000313" key="45">
    <source>
        <dbReference type="Proteomes" id="UP000315060"/>
    </source>
</evidence>
<evidence type="ECO:0000313" key="16">
    <source>
        <dbReference type="EMBL" id="OYL28457.1"/>
    </source>
</evidence>
<reference evidence="45 46" key="6">
    <citation type="submission" date="2019-07" db="EMBL/GenBank/DDBJ databases">
        <authorList>
            <person name="Mohale T."/>
        </authorList>
    </citation>
    <scope>NUCLEOTIDE SEQUENCE [LARGE SCALE GENOMIC DNA]</scope>
    <source>
        <strain evidence="18 46">NTPn 189</strain>
        <strain evidence="19 45">NTPn 59</strain>
    </source>
</reference>
<evidence type="ECO:0000313" key="28">
    <source>
        <dbReference type="EMBL" id="VST71692.1"/>
    </source>
</evidence>
<evidence type="ECO:0000313" key="41">
    <source>
        <dbReference type="Proteomes" id="UP000311381"/>
    </source>
</evidence>
<evidence type="ECO:0000313" key="36">
    <source>
        <dbReference type="Proteomes" id="UP000214939"/>
    </source>
</evidence>
<dbReference type="EMBL" id="CAANCB010000005">
    <property type="protein sequence ID" value="VKB61259.1"/>
    <property type="molecule type" value="Genomic_DNA"/>
</dbReference>
<evidence type="ECO:0000313" key="35">
    <source>
        <dbReference type="Proteomes" id="UP000046095"/>
    </source>
</evidence>
<evidence type="ECO:0000313" key="51">
    <source>
        <dbReference type="Proteomes" id="UP000474228"/>
    </source>
</evidence>
<dbReference type="EMBL" id="NNBW01000086">
    <property type="protein sequence ID" value="OYL28457.1"/>
    <property type="molecule type" value="Genomic_DNA"/>
</dbReference>
<evidence type="ECO:0000313" key="32">
    <source>
        <dbReference type="Proteomes" id="UP000042745"/>
    </source>
</evidence>
<dbReference type="PIRSF" id="PIRSF006156">
    <property type="entry name" value="YafQ"/>
    <property type="match status" value="1"/>
</dbReference>
<evidence type="ECO:0000313" key="11">
    <source>
        <dbReference type="EMBL" id="MTV43346.1"/>
    </source>
</evidence>
<dbReference type="PATRIC" id="fig|1313.13073.peg.325"/>
<dbReference type="Proteomes" id="UP000042512">
    <property type="component" value="Unassembled WGS sequence"/>
</dbReference>
<evidence type="ECO:0000313" key="33">
    <source>
        <dbReference type="Proteomes" id="UP000042967"/>
    </source>
</evidence>
<dbReference type="EMBL" id="CMWB01000002">
    <property type="protein sequence ID" value="CKI84200.1"/>
    <property type="molecule type" value="Genomic_DNA"/>
</dbReference>
<dbReference type="Proteomes" id="UP000467349">
    <property type="component" value="Unassembled WGS sequence"/>
</dbReference>
<dbReference type="Proteomes" id="UP000490982">
    <property type="component" value="Unassembled WGS sequence"/>
</dbReference>
<evidence type="ECO:0000313" key="8">
    <source>
        <dbReference type="EMBL" id="CKI84200.1"/>
    </source>
</evidence>
<dbReference type="EMBL" id="WNHX01000002">
    <property type="protein sequence ID" value="MTV86132.1"/>
    <property type="molecule type" value="Genomic_DNA"/>
</dbReference>
<reference evidence="49 50" key="7">
    <citation type="submission" date="2019-11" db="EMBL/GenBank/DDBJ databases">
        <title>Growth characteristics of pneumococcus vary with the chemical composition of the capsule and with environmental conditions.</title>
        <authorList>
            <person name="Tothpal A."/>
            <person name="Desobry K."/>
            <person name="Joshi S."/>
            <person name="Wyllie A.L."/>
            <person name="Weinberger D.M."/>
        </authorList>
    </citation>
    <scope>NUCLEOTIDE SEQUENCE [LARGE SCALE GENOMIC DNA]</scope>
    <source>
        <strain evidence="49">pnumococcus09N</strain>
        <strain evidence="11">Pnumococcus09N</strain>
        <strain evidence="13">Pnumococcus10A</strain>
        <strain evidence="12">Pnumococcus22F</strain>
        <strain evidence="51">pnumococcus22F</strain>
        <strain evidence="52">pnumococcus23A</strain>
        <strain evidence="15">Pnumococcus23A</strain>
        <strain evidence="14">Pnumococcus35B</strain>
        <strain evidence="50">pnumococcus35B</strain>
    </source>
</reference>
<keyword evidence="8" id="KW-0378">Hydrolase</keyword>
<protein>
    <submittedName>
        <fullName evidence="8">RelE/StbE family addiction module toxin</fullName>
        <ecNumber evidence="8">3.1.-.-</ecNumber>
    </submittedName>
    <submittedName>
        <fullName evidence="18">Type II toxin-antitoxin system YafQ family toxin</fullName>
    </submittedName>
    <submittedName>
        <fullName evidence="11">Type II toxin-antitoxin system mRNA interferase toxin, RelE/StbE family</fullName>
    </submittedName>
</protein>
<dbReference type="GO" id="GO:0016787">
    <property type="term" value="F:hydrolase activity"/>
    <property type="evidence" value="ECO:0007669"/>
    <property type="project" value="UniProtKB-KW"/>
</dbReference>
<dbReference type="EMBL" id="WNHS01000018">
    <property type="protein sequence ID" value="MTW24351.1"/>
    <property type="molecule type" value="Genomic_DNA"/>
</dbReference>
<evidence type="ECO:0000313" key="37">
    <source>
        <dbReference type="Proteomes" id="UP000254854"/>
    </source>
</evidence>
<dbReference type="Pfam" id="PF15738">
    <property type="entry name" value="YafQ_toxin"/>
    <property type="match status" value="1"/>
</dbReference>
<evidence type="ECO:0000313" key="9">
    <source>
        <dbReference type="EMBL" id="CNZ85290.1"/>
    </source>
</evidence>
<evidence type="ECO:0000313" key="22">
    <source>
        <dbReference type="EMBL" id="VMD01346.1"/>
    </source>
</evidence>
<evidence type="ECO:0000313" key="5">
    <source>
        <dbReference type="EMBL" id="CIS24870.1"/>
    </source>
</evidence>
<dbReference type="EMBL" id="VMYC01000040">
    <property type="protein sequence ID" value="TVX71596.1"/>
    <property type="molecule type" value="Genomic_DNA"/>
</dbReference>
<dbReference type="Gene3D" id="3.30.2310.20">
    <property type="entry name" value="RelE-like"/>
    <property type="match status" value="1"/>
</dbReference>
<evidence type="ECO:0000313" key="30">
    <source>
        <dbReference type="Proteomes" id="UP000040910"/>
    </source>
</evidence>
<dbReference type="EMBL" id="CABBMN010000001">
    <property type="protein sequence ID" value="VSC25620.1"/>
    <property type="molecule type" value="Genomic_DNA"/>
</dbReference>
<evidence type="ECO:0000313" key="48">
    <source>
        <dbReference type="Proteomes" id="UP000405447"/>
    </source>
</evidence>
<dbReference type="Proteomes" id="UP000042745">
    <property type="component" value="Unassembled WGS sequence"/>
</dbReference>
<evidence type="ECO:0000313" key="38">
    <source>
        <dbReference type="Proteomes" id="UP000298847"/>
    </source>
</evidence>
<dbReference type="Proteomes" id="UP000474228">
    <property type="component" value="Unassembled WGS sequence"/>
</dbReference>
<reference evidence="16 36" key="3">
    <citation type="submission" date="2017-07" db="EMBL/GenBank/DDBJ databases">
        <title>Invasive disease caused simultaneously by more than one serotype of Streptococcus pneumoniae, South Africa.</title>
        <authorList>
            <person name="Ndlangisa K."/>
            <person name="Du Plessis M."/>
            <person name="Von Gottberg A."/>
        </authorList>
    </citation>
    <scope>NUCLEOTIDE SEQUENCE [LARGE SCALE GENOMIC DNA]</scope>
    <source>
        <strain evidence="16 36">8227-15B</strain>
    </source>
</reference>
<dbReference type="PANTHER" id="PTHR40588">
    <property type="entry name" value="MRNA INTERFERASE TOXIN YAFQ"/>
    <property type="match status" value="1"/>
</dbReference>
<evidence type="ECO:0000313" key="4">
    <source>
        <dbReference type="EMBL" id="CEX61600.1"/>
    </source>
</evidence>
<dbReference type="OrthoDB" id="7030467at2"/>
<dbReference type="EMBL" id="CRVC01000001">
    <property type="protein sequence ID" value="COR23847.1"/>
    <property type="molecule type" value="Genomic_DNA"/>
</dbReference>
<dbReference type="Proteomes" id="UP000358702">
    <property type="component" value="Unassembled WGS sequence"/>
</dbReference>
<comment type="similarity">
    <text evidence="2">Belongs to the RelE toxin family. YafQ subfamily.</text>
</comment>
<evidence type="ECO:0000313" key="10">
    <source>
        <dbReference type="EMBL" id="COR23847.1"/>
    </source>
</evidence>
<dbReference type="GO" id="GO:0006402">
    <property type="term" value="P:mRNA catabolic process"/>
    <property type="evidence" value="ECO:0007669"/>
    <property type="project" value="TreeGrafter"/>
</dbReference>
<dbReference type="EMBL" id="CKRE01000001">
    <property type="protein sequence ID" value="CIY66993.1"/>
    <property type="molecule type" value="Genomic_DNA"/>
</dbReference>
<dbReference type="EMBL" id="CABABW010000013">
    <property type="protein sequence ID" value="VRI37046.1"/>
    <property type="molecule type" value="Genomic_DNA"/>
</dbReference>
<dbReference type="EMBL" id="CKGU01000003">
    <property type="protein sequence ID" value="CIS24870.1"/>
    <property type="molecule type" value="Genomic_DNA"/>
</dbReference>
<reference evidence="17 37" key="4">
    <citation type="submission" date="2018-06" db="EMBL/GenBank/DDBJ databases">
        <authorList>
            <consortium name="Pathogen Informatics"/>
            <person name="Doyle S."/>
        </authorList>
    </citation>
    <scope>NUCLEOTIDE SEQUENCE [LARGE SCALE GENOMIC DNA]</scope>
    <source>
        <strain evidence="17 37">NCTC13734</strain>
    </source>
</reference>
<evidence type="ECO:0000256" key="1">
    <source>
        <dbReference type="ARBA" id="ARBA00022649"/>
    </source>
</evidence>
<dbReference type="Proteomes" id="UP000254854">
    <property type="component" value="Unassembled WGS sequence"/>
</dbReference>
<dbReference type="EMBL" id="WNHU01000032">
    <property type="protein sequence ID" value="MTV43346.1"/>
    <property type="molecule type" value="Genomic_DNA"/>
</dbReference>
<dbReference type="Proteomes" id="UP000214939">
    <property type="component" value="Unassembled WGS sequence"/>
</dbReference>
<dbReference type="OMA" id="HRECHIK"/>
<keyword evidence="1" id="KW-1277">Toxin-antitoxin system</keyword>
<gene>
    <name evidence="8" type="primary">yafQ</name>
    <name evidence="16" type="ORF">A5N45_06645</name>
    <name evidence="19" type="ORF">AZJ28_02605</name>
    <name evidence="18" type="ORF">AZK02_06645</name>
    <name evidence="4" type="ORF">ERS019209_00053</name>
    <name evidence="6" type="ORF">ERS019316_00009</name>
    <name evidence="5" type="ORF">ERS019486_00315</name>
    <name evidence="7" type="ORF">ERS020485_00141</name>
    <name evidence="9" type="ORF">ERS020924_00099</name>
    <name evidence="10" type="ORF">ERS021218_00024</name>
    <name evidence="8" type="ORF">ERS096071_00134</name>
    <name evidence="13" type="ORF">GM535_04280</name>
    <name evidence="15" type="ORF">GM537_05685</name>
    <name evidence="12" type="ORF">GM539_01700</name>
    <name evidence="14" type="ORF">GM543_00910</name>
    <name evidence="11" type="ORF">GM545_06885</name>
    <name evidence="17" type="ORF">NCTC13734_00414</name>
    <name evidence="22" type="ORF">SAMEA2627268_01891</name>
    <name evidence="24" type="ORF">SAMEA2696453_00783</name>
    <name evidence="23" type="ORF">SAMEA2783718_00540</name>
    <name evidence="29" type="ORF">SAMEA3171064_00299</name>
    <name evidence="21" type="ORF">SAMEA3353631_01109</name>
    <name evidence="25" type="ORF">SAMEA3354366_00619</name>
    <name evidence="26" type="ORF">SAMEA3381574_01506</name>
    <name evidence="28" type="ORF">SAMEA3389245_01513</name>
    <name evidence="27" type="ORF">SAMEA3390019_00150</name>
    <name evidence="20" type="ORF">SAMEA3431391_00253</name>
</gene>
<dbReference type="Proteomes" id="UP000045541">
    <property type="component" value="Unassembled WGS sequence"/>
</dbReference>
<reference evidence="10 35" key="1">
    <citation type="submission" date="2015-03" db="EMBL/GenBank/DDBJ databases">
        <authorList>
            <person name="Murphy D."/>
        </authorList>
    </citation>
    <scope>NUCLEOTIDE SEQUENCE [LARGE SCALE GENOMIC DNA]</scope>
    <source>
        <strain evidence="10 35">SMRU1708</strain>
    </source>
</reference>
<organism evidence="8 34">
    <name type="scientific">Streptococcus pneumoniae</name>
    <dbReference type="NCBI Taxonomy" id="1313"/>
    <lineage>
        <taxon>Bacteria</taxon>
        <taxon>Bacillati</taxon>
        <taxon>Bacillota</taxon>
        <taxon>Bacilli</taxon>
        <taxon>Lactobacillales</taxon>
        <taxon>Streptococcaceae</taxon>
        <taxon>Streptococcus</taxon>
    </lineage>
</organism>
<evidence type="ECO:0000313" key="13">
    <source>
        <dbReference type="EMBL" id="MTV76532.1"/>
    </source>
</evidence>
<dbReference type="EMBL" id="CKLF01000001">
    <property type="protein sequence ID" value="CIV00575.1"/>
    <property type="molecule type" value="Genomic_DNA"/>
</dbReference>
<evidence type="ECO:0000313" key="47">
    <source>
        <dbReference type="Proteomes" id="UP000358702"/>
    </source>
</evidence>
<dbReference type="Proteomes" id="UP000311674">
    <property type="component" value="Unassembled WGS sequence"/>
</dbReference>
<dbReference type="Proteomes" id="UP000298847">
    <property type="component" value="Unassembled WGS sequence"/>
</dbReference>
<evidence type="ECO:0000256" key="3">
    <source>
        <dbReference type="PIRSR" id="PIRSR006156-1"/>
    </source>
</evidence>
<evidence type="ECO:0000313" key="14">
    <source>
        <dbReference type="EMBL" id="MTV86132.1"/>
    </source>
</evidence>
<dbReference type="Proteomes" id="UP000310822">
    <property type="component" value="Unassembled WGS sequence"/>
</dbReference>
<evidence type="ECO:0000313" key="39">
    <source>
        <dbReference type="Proteomes" id="UP000304540"/>
    </source>
</evidence>
<dbReference type="NCBIfam" id="TIGR02385">
    <property type="entry name" value="RelE_StbE"/>
    <property type="match status" value="1"/>
</dbReference>
<evidence type="ECO:0000313" key="25">
    <source>
        <dbReference type="EMBL" id="VQC94693.1"/>
    </source>
</evidence>
<evidence type="ECO:0000313" key="20">
    <source>
        <dbReference type="EMBL" id="VFI31521.1"/>
    </source>
</evidence>
<dbReference type="Proteomes" id="UP000040910">
    <property type="component" value="Unassembled WGS sequence"/>
</dbReference>
<evidence type="ECO:0000313" key="6">
    <source>
        <dbReference type="EMBL" id="CIV00575.1"/>
    </source>
</evidence>
<evidence type="ECO:0000313" key="26">
    <source>
        <dbReference type="EMBL" id="VRI37046.1"/>
    </source>
</evidence>
<dbReference type="EC" id="3.1.-.-" evidence="8"/>
<evidence type="ECO:0000313" key="50">
    <source>
        <dbReference type="Proteomes" id="UP000469505"/>
    </source>
</evidence>
<evidence type="ECO:0000313" key="21">
    <source>
        <dbReference type="EMBL" id="VKB61259.1"/>
    </source>
</evidence>
<dbReference type="EMBL" id="CFFA01000001">
    <property type="protein sequence ID" value="CEX61600.1"/>
    <property type="molecule type" value="Genomic_DNA"/>
</dbReference>
<evidence type="ECO:0000313" key="7">
    <source>
        <dbReference type="EMBL" id="CIY66993.1"/>
    </source>
</evidence>
<evidence type="ECO:0000313" key="34">
    <source>
        <dbReference type="Proteomes" id="UP000045541"/>
    </source>
</evidence>
<proteinExistence type="inferred from homology"/>
<dbReference type="Proteomes" id="UP000314107">
    <property type="component" value="Unassembled WGS sequence"/>
</dbReference>
<reference evidence="30 31" key="2">
    <citation type="submission" date="2015-03" db="EMBL/GenBank/DDBJ databases">
        <authorList>
            <consortium name="Pathogen Informatics"/>
            <person name="Murphy D."/>
        </authorList>
    </citation>
    <scope>NUCLEOTIDE SEQUENCE [LARGE SCALE GENOMIC DNA]</scope>
    <source>
        <strain evidence="8 34">0310</strain>
        <strain evidence="9 33">SMRU1414</strain>
        <strain evidence="6">SMRU158</strain>
        <strain evidence="5">SMRU328</strain>
        <strain evidence="4">SMRU51</strain>
        <strain evidence="7 31">SMRU975</strain>
        <strain evidence="30 32">type strain: N</strain>
    </source>
</reference>
<dbReference type="FunFam" id="3.30.2310.20:FF:000003">
    <property type="entry name" value="Type II toxin-antitoxin system YafQ family toxin"/>
    <property type="match status" value="1"/>
</dbReference>
<sequence>MLKIRYHKQFKKDFKLAMKRGLKAELLEEVLNFLVQEKEHPARYRDHSLTASKHFQGVRECHTQPDWLLVYKVDKSELILNLLRTGSHSDLF</sequence>
<evidence type="ECO:0000313" key="27">
    <source>
        <dbReference type="EMBL" id="VSC25620.1"/>
    </source>
</evidence>
<accession>A0A064C092</accession>
<evidence type="ECO:0000313" key="43">
    <source>
        <dbReference type="Proteomes" id="UP000312530"/>
    </source>
</evidence>
<dbReference type="EMBL" id="LR216058">
    <property type="protein sequence ID" value="VFI31521.1"/>
    <property type="molecule type" value="Genomic_DNA"/>
</dbReference>
<dbReference type="EMBL" id="CABDQT010000002">
    <property type="protein sequence ID" value="VTH27471.1"/>
    <property type="molecule type" value="Genomic_DNA"/>
</dbReference>
<dbReference type="Proteomes" id="UP000469505">
    <property type="component" value="Unassembled WGS sequence"/>
</dbReference>
<dbReference type="Proteomes" id="UP000405447">
    <property type="component" value="Unassembled WGS sequence"/>
</dbReference>
<dbReference type="Proteomes" id="UP000729182">
    <property type="component" value="Unassembled WGS sequence"/>
</dbReference>
<dbReference type="GO" id="GO:0004521">
    <property type="term" value="F:RNA endonuclease activity"/>
    <property type="evidence" value="ECO:0007669"/>
    <property type="project" value="TreeGrafter"/>
</dbReference>
<evidence type="ECO:0000313" key="12">
    <source>
        <dbReference type="EMBL" id="MTV62173.1"/>
    </source>
</evidence>
<dbReference type="EMBL" id="WNHJ01000004">
    <property type="protein sequence ID" value="MTV62173.1"/>
    <property type="molecule type" value="Genomic_DNA"/>
</dbReference>
<dbReference type="EMBL" id="CAAXWD010000001">
    <property type="protein sequence ID" value="VQC94693.1"/>
    <property type="molecule type" value="Genomic_DNA"/>
</dbReference>
<evidence type="ECO:0000313" key="31">
    <source>
        <dbReference type="Proteomes" id="UP000042512"/>
    </source>
</evidence>
<dbReference type="Proteomes" id="UP000290138">
    <property type="component" value="Chromosome"/>
</dbReference>
<evidence type="ECO:0000313" key="40">
    <source>
        <dbReference type="Proteomes" id="UP000310822"/>
    </source>
</evidence>
<dbReference type="InterPro" id="IPR035093">
    <property type="entry name" value="RelE/ParE_toxin_dom_sf"/>
</dbReference>
<dbReference type="AlphaFoldDB" id="A0A064C092"/>
<evidence type="ECO:0000313" key="44">
    <source>
        <dbReference type="Proteomes" id="UP000314107"/>
    </source>
</evidence>
<evidence type="ECO:0000313" key="49">
    <source>
        <dbReference type="Proteomes" id="UP000467349"/>
    </source>
</evidence>
<dbReference type="GO" id="GO:0006415">
    <property type="term" value="P:translational termination"/>
    <property type="evidence" value="ECO:0007669"/>
    <property type="project" value="TreeGrafter"/>
</dbReference>
<evidence type="ECO:0000313" key="19">
    <source>
        <dbReference type="EMBL" id="TVX71596.1"/>
    </source>
</evidence>
<reference evidence="38 39" key="5">
    <citation type="submission" date="2019-04" db="EMBL/GenBank/DDBJ databases">
        <authorList>
            <consortium name="Pathogen Informatics"/>
        </authorList>
    </citation>
    <scope>NUCLEOTIDE SEQUENCE [LARGE SCALE GENOMIC DNA]</scope>
    <source>
        <strain evidence="20">GPS_HK_21-sc-2296565</strain>
        <strain evidence="29 44">GPSC129</strain>
        <strain evidence="27 42">GPSC148</strain>
        <strain evidence="21 47">GPSC21</strain>
        <strain evidence="25 38">GPSC22</strain>
        <strain evidence="26 39">GPSC232</strain>
        <strain evidence="41 43">GPSC47</strain>
        <strain evidence="28 48">GPSC535</strain>
        <strain evidence="23 40">GPSC54</strain>
    </source>
</reference>
<dbReference type="Proteomes" id="UP000311381">
    <property type="component" value="Unassembled WGS sequence"/>
</dbReference>
<evidence type="ECO:0000313" key="23">
    <source>
        <dbReference type="EMBL" id="VNB40924.1"/>
    </source>
</evidence>
<dbReference type="EMBL" id="CQVU01000001">
    <property type="protein sequence ID" value="CNZ85290.1"/>
    <property type="molecule type" value="Genomic_DNA"/>
</dbReference>
<dbReference type="Proteomes" id="UP000046095">
    <property type="component" value="Unassembled WGS sequence"/>
</dbReference>
<dbReference type="PANTHER" id="PTHR40588:SF1">
    <property type="entry name" value="MRNA INTERFERASE TOXIN YAFQ"/>
    <property type="match status" value="1"/>
</dbReference>
<dbReference type="EMBL" id="CABCSJ010000006">
    <property type="protein sequence ID" value="VST71692.1"/>
    <property type="molecule type" value="Genomic_DNA"/>
</dbReference>
<dbReference type="Proteomes" id="UP000304540">
    <property type="component" value="Unassembled WGS sequence"/>
</dbReference>
<dbReference type="InterPro" id="IPR004386">
    <property type="entry name" value="Toxin_YafQ-like"/>
</dbReference>
<evidence type="ECO:0000256" key="2">
    <source>
        <dbReference type="ARBA" id="ARBA00061366"/>
    </source>
</evidence>
<evidence type="ECO:0000313" key="46">
    <source>
        <dbReference type="Proteomes" id="UP000318940"/>
    </source>
</evidence>
<dbReference type="EMBL" id="UHFW01000006">
    <property type="protein sequence ID" value="SUN84127.1"/>
    <property type="molecule type" value="Genomic_DNA"/>
</dbReference>
<dbReference type="InterPro" id="IPR007712">
    <property type="entry name" value="RelE/ParE_toxin"/>
</dbReference>
<name>A0A064C092_STREE</name>
<dbReference type="EMBL" id="CAAULE010000005">
    <property type="protein sequence ID" value="VOG78900.1"/>
    <property type="molecule type" value="Genomic_DNA"/>
</dbReference>
<dbReference type="EMBL" id="VMVH01000057">
    <property type="protein sequence ID" value="TVW26802.1"/>
    <property type="molecule type" value="Genomic_DNA"/>
</dbReference>
<dbReference type="Proteomes" id="UP000048507">
    <property type="component" value="Unassembled WGS sequence"/>
</dbReference>
<dbReference type="EMBL" id="WNHN01000012">
    <property type="protein sequence ID" value="MTV76532.1"/>
    <property type="molecule type" value="Genomic_DNA"/>
</dbReference>
<dbReference type="Proteomes" id="UP000318940">
    <property type="component" value="Unassembled WGS sequence"/>
</dbReference>
<dbReference type="Proteomes" id="UP000042967">
    <property type="component" value="Unassembled WGS sequence"/>
</dbReference>
<evidence type="ECO:0000313" key="42">
    <source>
        <dbReference type="Proteomes" id="UP000311674"/>
    </source>
</evidence>
<evidence type="ECO:0000313" key="24">
    <source>
        <dbReference type="EMBL" id="VOG78900.1"/>
    </source>
</evidence>
<dbReference type="RefSeq" id="WP_000913054.1">
    <property type="nucleotide sequence ID" value="NZ_AP017971.1"/>
</dbReference>
<dbReference type="EMBL" id="CAAQRO010000016">
    <property type="protein sequence ID" value="VMD01346.1"/>
    <property type="molecule type" value="Genomic_DNA"/>
</dbReference>
<evidence type="ECO:0000313" key="15">
    <source>
        <dbReference type="EMBL" id="MTW24351.1"/>
    </source>
</evidence>
<dbReference type="EMBL" id="CAASIK010000003">
    <property type="protein sequence ID" value="VNB40924.1"/>
    <property type="molecule type" value="Genomic_DNA"/>
</dbReference>
<evidence type="ECO:0000313" key="18">
    <source>
        <dbReference type="EMBL" id="TVW26802.1"/>
    </source>
</evidence>
<evidence type="ECO:0000313" key="29">
    <source>
        <dbReference type="EMBL" id="VTH27471.1"/>
    </source>
</evidence>
<dbReference type="GeneID" id="45652248"/>
<evidence type="ECO:0000313" key="17">
    <source>
        <dbReference type="EMBL" id="SUN84127.1"/>
    </source>
</evidence>